<evidence type="ECO:0000256" key="1">
    <source>
        <dbReference type="ARBA" id="ARBA00004167"/>
    </source>
</evidence>
<evidence type="ECO:0000256" key="9">
    <source>
        <dbReference type="ARBA" id="ARBA00023033"/>
    </source>
</evidence>
<keyword evidence="5 11" id="KW-0479">Metal-binding</keyword>
<proteinExistence type="inferred from homology"/>
<dbReference type="STRING" id="3880.G7J9R2"/>
<dbReference type="EMBL" id="CM001219">
    <property type="protein sequence ID" value="AES72704.1"/>
    <property type="molecule type" value="Genomic_DNA"/>
</dbReference>
<keyword evidence="18" id="KW-1185">Reference proteome</keyword>
<protein>
    <submittedName>
        <fullName evidence="15">Cytochrome P450 family protein</fullName>
    </submittedName>
    <submittedName>
        <fullName evidence="16">Putative cytochrome P450</fullName>
    </submittedName>
</protein>
<dbReference type="Pfam" id="PF00067">
    <property type="entry name" value="p450"/>
    <property type="match status" value="1"/>
</dbReference>
<evidence type="ECO:0000256" key="12">
    <source>
        <dbReference type="RuleBase" id="RU000461"/>
    </source>
</evidence>
<dbReference type="GO" id="GO:0016020">
    <property type="term" value="C:membrane"/>
    <property type="evidence" value="ECO:0007669"/>
    <property type="project" value="UniProtKB-SubCell"/>
</dbReference>
<dbReference type="Gramene" id="rna18291">
    <property type="protein sequence ID" value="RHN69777.1"/>
    <property type="gene ID" value="gene18291"/>
</dbReference>
<dbReference type="PRINTS" id="PR00463">
    <property type="entry name" value="EP450I"/>
</dbReference>
<evidence type="ECO:0000313" key="16">
    <source>
        <dbReference type="EMBL" id="RHN69777.1"/>
    </source>
</evidence>
<dbReference type="InterPro" id="IPR036396">
    <property type="entry name" value="Cyt_P450_sf"/>
</dbReference>
<dbReference type="GO" id="GO:0004497">
    <property type="term" value="F:monooxygenase activity"/>
    <property type="evidence" value="ECO:0000318"/>
    <property type="project" value="GO_Central"/>
</dbReference>
<evidence type="ECO:0000256" key="14">
    <source>
        <dbReference type="SAM" id="Phobius"/>
    </source>
</evidence>
<dbReference type="PANTHER" id="PTHR24282">
    <property type="entry name" value="CYTOCHROME P450 FAMILY MEMBER"/>
    <property type="match status" value="1"/>
</dbReference>
<dbReference type="GO" id="GO:0016705">
    <property type="term" value="F:oxidoreductase activity, acting on paired donors, with incorporation or reduction of molecular oxygen"/>
    <property type="evidence" value="ECO:0007669"/>
    <property type="project" value="InterPro"/>
</dbReference>
<organism evidence="15 18">
    <name type="scientific">Medicago truncatula</name>
    <name type="common">Barrel medic</name>
    <name type="synonym">Medicago tribuloides</name>
    <dbReference type="NCBI Taxonomy" id="3880"/>
    <lineage>
        <taxon>Eukaryota</taxon>
        <taxon>Viridiplantae</taxon>
        <taxon>Streptophyta</taxon>
        <taxon>Embryophyta</taxon>
        <taxon>Tracheophyta</taxon>
        <taxon>Spermatophyta</taxon>
        <taxon>Magnoliopsida</taxon>
        <taxon>eudicotyledons</taxon>
        <taxon>Gunneridae</taxon>
        <taxon>Pentapetalae</taxon>
        <taxon>rosids</taxon>
        <taxon>fabids</taxon>
        <taxon>Fabales</taxon>
        <taxon>Fabaceae</taxon>
        <taxon>Papilionoideae</taxon>
        <taxon>50 kb inversion clade</taxon>
        <taxon>NPAAA clade</taxon>
        <taxon>Hologalegina</taxon>
        <taxon>IRL clade</taxon>
        <taxon>Trifolieae</taxon>
        <taxon>Medicago</taxon>
    </lineage>
</organism>
<keyword evidence="7 12" id="KW-0560">Oxidoreductase</keyword>
<dbReference type="PROSITE" id="PS00086">
    <property type="entry name" value="CYTOCHROME_P450"/>
    <property type="match status" value="1"/>
</dbReference>
<keyword evidence="8 11" id="KW-0408">Iron</keyword>
<dbReference type="OrthoDB" id="1470350at2759"/>
<evidence type="ECO:0000256" key="7">
    <source>
        <dbReference type="ARBA" id="ARBA00023002"/>
    </source>
</evidence>
<feature type="binding site" description="axial binding residue" evidence="11">
    <location>
        <position position="472"/>
    </location>
    <ligand>
        <name>heme</name>
        <dbReference type="ChEBI" id="CHEBI:30413"/>
    </ligand>
    <ligandPart>
        <name>Fe</name>
        <dbReference type="ChEBI" id="CHEBI:18248"/>
    </ligandPart>
</feature>
<keyword evidence="10 14" id="KW-0472">Membrane</keyword>
<comment type="similarity">
    <text evidence="2 12">Belongs to the cytochrome P450 family.</text>
</comment>
<sequence length="524" mass="59588">MEEVIIFGMKLAFSLALVGILSWIFYIYGTLWYNSQRVRRKLRMQGIRGPPPSSFLHGNLPDMQRITSQASNISKDNDQFLAYDYSAALFPYFQHWRKQYGLVYTYSTGMKQHLYVNEPDLVREMNQCITLNLGKPSYITNKLAPMLGNGILRANGHSWAQQRKLVAAEFFMDKVKGMVGLMIEAAQPLLLKWEQIIEDQGGAKAEVKVDADLRGFSADVISRVCFGHSYSKGKEVFLKLRSIQKIMSNHGFLFRQTGFLEKLKFRTKKQDEISSLESEIESLIWELVEERKRECSSEKDLMQLLLEAAMSDQSLGKDFSKQFIVDNCKNIYFAGHETTAVAASWSLMLLALYPEWQDRIRTEVAQHCPNGIPDADSLPLLKTVSMVIQEVLRLYPPAAFVSREAYEDIQIGSLNVPKGVCLWTLIPTLHRDPEIWGPDSNEFKPERFSEGVSKAIKFPQAYVPFGIGTRLCVGKNFAMVELKVVLALIVSKFSFSLSPSYKHSPAYNMIVEPGHGVYLLIQKN</sequence>
<evidence type="ECO:0000256" key="11">
    <source>
        <dbReference type="PIRSR" id="PIRSR602401-1"/>
    </source>
</evidence>
<dbReference type="OMA" id="IDVQKWM"/>
<dbReference type="AlphaFoldDB" id="G7J9R2"/>
<evidence type="ECO:0000313" key="18">
    <source>
        <dbReference type="Proteomes" id="UP000002051"/>
    </source>
</evidence>
<reference evidence="15 18" key="2">
    <citation type="journal article" date="2014" name="BMC Genomics">
        <title>An improved genome release (version Mt4.0) for the model legume Medicago truncatula.</title>
        <authorList>
            <person name="Tang H."/>
            <person name="Krishnakumar V."/>
            <person name="Bidwell S."/>
            <person name="Rosen B."/>
            <person name="Chan A."/>
            <person name="Zhou S."/>
            <person name="Gentzbittel L."/>
            <person name="Childs K.L."/>
            <person name="Yandell M."/>
            <person name="Gundlach H."/>
            <person name="Mayer K.F."/>
            <person name="Schwartz D.C."/>
            <person name="Town C.D."/>
        </authorList>
    </citation>
    <scope>GENOME REANNOTATION</scope>
    <source>
        <strain evidence="17 18">cv. Jemalong A17</strain>
    </source>
</reference>
<evidence type="ECO:0000256" key="2">
    <source>
        <dbReference type="ARBA" id="ARBA00010617"/>
    </source>
</evidence>
<evidence type="ECO:0000256" key="6">
    <source>
        <dbReference type="ARBA" id="ARBA00022989"/>
    </source>
</evidence>
<feature type="coiled-coil region" evidence="13">
    <location>
        <begin position="266"/>
        <end position="293"/>
    </location>
</feature>
<keyword evidence="3 11" id="KW-0349">Heme</keyword>
<evidence type="ECO:0000256" key="8">
    <source>
        <dbReference type="ARBA" id="ARBA00023004"/>
    </source>
</evidence>
<evidence type="ECO:0000256" key="13">
    <source>
        <dbReference type="SAM" id="Coils"/>
    </source>
</evidence>
<dbReference type="HOGENOM" id="CLU_001570_5_0_1"/>
<feature type="transmembrane region" description="Helical" evidence="14">
    <location>
        <begin position="12"/>
        <end position="34"/>
    </location>
</feature>
<evidence type="ECO:0000313" key="17">
    <source>
        <dbReference type="EnsemblPlants" id="AES72704"/>
    </source>
</evidence>
<comment type="subcellular location">
    <subcellularLocation>
        <location evidence="1">Membrane</location>
        <topology evidence="1">Single-pass membrane protein</topology>
    </subcellularLocation>
</comment>
<accession>G7J9R2</accession>
<dbReference type="Gene3D" id="1.10.630.10">
    <property type="entry name" value="Cytochrome P450"/>
    <property type="match status" value="1"/>
</dbReference>
<evidence type="ECO:0000313" key="15">
    <source>
        <dbReference type="EMBL" id="AES72704.1"/>
    </source>
</evidence>
<dbReference type="EMBL" id="PSQE01000003">
    <property type="protein sequence ID" value="RHN69777.1"/>
    <property type="molecule type" value="Genomic_DNA"/>
</dbReference>
<evidence type="ECO:0000256" key="10">
    <source>
        <dbReference type="ARBA" id="ARBA00023136"/>
    </source>
</evidence>
<dbReference type="PRINTS" id="PR00385">
    <property type="entry name" value="P450"/>
</dbReference>
<dbReference type="InterPro" id="IPR050665">
    <property type="entry name" value="Cytochrome_P450_Monooxygen"/>
</dbReference>
<evidence type="ECO:0000256" key="5">
    <source>
        <dbReference type="ARBA" id="ARBA00022723"/>
    </source>
</evidence>
<dbReference type="eggNOG" id="KOG0157">
    <property type="taxonomic scope" value="Eukaryota"/>
</dbReference>
<dbReference type="EnsemblPlants" id="AES72704">
    <property type="protein sequence ID" value="AES72704"/>
    <property type="gene ID" value="MTR_3g093530"/>
</dbReference>
<dbReference type="InterPro" id="IPR002401">
    <property type="entry name" value="Cyt_P450_E_grp-I"/>
</dbReference>
<keyword evidence="4 14" id="KW-0812">Transmembrane</keyword>
<reference evidence="15 18" key="1">
    <citation type="journal article" date="2011" name="Nature">
        <title>The Medicago genome provides insight into the evolution of rhizobial symbioses.</title>
        <authorList>
            <person name="Young N.D."/>
            <person name="Debelle F."/>
            <person name="Oldroyd G.E."/>
            <person name="Geurts R."/>
            <person name="Cannon S.B."/>
            <person name="Udvardi M.K."/>
            <person name="Benedito V.A."/>
            <person name="Mayer K.F."/>
            <person name="Gouzy J."/>
            <person name="Schoof H."/>
            <person name="Van de Peer Y."/>
            <person name="Proost S."/>
            <person name="Cook D.R."/>
            <person name="Meyers B.C."/>
            <person name="Spannagl M."/>
            <person name="Cheung F."/>
            <person name="De Mita S."/>
            <person name="Krishnakumar V."/>
            <person name="Gundlach H."/>
            <person name="Zhou S."/>
            <person name="Mudge J."/>
            <person name="Bharti A.K."/>
            <person name="Murray J.D."/>
            <person name="Naoumkina M.A."/>
            <person name="Rosen B."/>
            <person name="Silverstein K.A."/>
            <person name="Tang H."/>
            <person name="Rombauts S."/>
            <person name="Zhao P.X."/>
            <person name="Zhou P."/>
            <person name="Barbe V."/>
            <person name="Bardou P."/>
            <person name="Bechner M."/>
            <person name="Bellec A."/>
            <person name="Berger A."/>
            <person name="Berges H."/>
            <person name="Bidwell S."/>
            <person name="Bisseling T."/>
            <person name="Choisne N."/>
            <person name="Couloux A."/>
            <person name="Denny R."/>
            <person name="Deshpande S."/>
            <person name="Dai X."/>
            <person name="Doyle J.J."/>
            <person name="Dudez A.M."/>
            <person name="Farmer A.D."/>
            <person name="Fouteau S."/>
            <person name="Franken C."/>
            <person name="Gibelin C."/>
            <person name="Gish J."/>
            <person name="Goldstein S."/>
            <person name="Gonzalez A.J."/>
            <person name="Green P.J."/>
            <person name="Hallab A."/>
            <person name="Hartog M."/>
            <person name="Hua A."/>
            <person name="Humphray S.J."/>
            <person name="Jeong D.H."/>
            <person name="Jing Y."/>
            <person name="Jocker A."/>
            <person name="Kenton S.M."/>
            <person name="Kim D.J."/>
            <person name="Klee K."/>
            <person name="Lai H."/>
            <person name="Lang C."/>
            <person name="Lin S."/>
            <person name="Macmil S.L."/>
            <person name="Magdelenat G."/>
            <person name="Matthews L."/>
            <person name="McCorrison J."/>
            <person name="Monaghan E.L."/>
            <person name="Mun J.H."/>
            <person name="Najar F.Z."/>
            <person name="Nicholson C."/>
            <person name="Noirot C."/>
            <person name="O'Bleness M."/>
            <person name="Paule C.R."/>
            <person name="Poulain J."/>
            <person name="Prion F."/>
            <person name="Qin B."/>
            <person name="Qu C."/>
            <person name="Retzel E.F."/>
            <person name="Riddle C."/>
            <person name="Sallet E."/>
            <person name="Samain S."/>
            <person name="Samson N."/>
            <person name="Sanders I."/>
            <person name="Saurat O."/>
            <person name="Scarpelli C."/>
            <person name="Schiex T."/>
            <person name="Segurens B."/>
            <person name="Severin A.J."/>
            <person name="Sherrier D.J."/>
            <person name="Shi R."/>
            <person name="Sims S."/>
            <person name="Singer S.R."/>
            <person name="Sinharoy S."/>
            <person name="Sterck L."/>
            <person name="Viollet A."/>
            <person name="Wang B.B."/>
            <person name="Wang K."/>
            <person name="Wang M."/>
            <person name="Wang X."/>
            <person name="Warfsmann J."/>
            <person name="Weissenbach J."/>
            <person name="White D.D."/>
            <person name="White J.D."/>
            <person name="Wiley G.B."/>
            <person name="Wincker P."/>
            <person name="Xing Y."/>
            <person name="Yang L."/>
            <person name="Yao Z."/>
            <person name="Ying F."/>
            <person name="Zhai J."/>
            <person name="Zhou L."/>
            <person name="Zuber A."/>
            <person name="Denarie J."/>
            <person name="Dixon R.A."/>
            <person name="May G.D."/>
            <person name="Schwartz D.C."/>
            <person name="Rogers J."/>
            <person name="Quetier F."/>
            <person name="Town C.D."/>
            <person name="Roe B.A."/>
        </authorList>
    </citation>
    <scope>NUCLEOTIDE SEQUENCE [LARGE SCALE GENOMIC DNA]</scope>
    <source>
        <strain evidence="15">A17</strain>
        <strain evidence="17 18">cv. Jemalong A17</strain>
    </source>
</reference>
<name>G7J9R2_MEDTR</name>
<dbReference type="PANTHER" id="PTHR24282:SF36">
    <property type="entry name" value="CYTOCHROME P450 714A1-RELATED"/>
    <property type="match status" value="1"/>
</dbReference>
<keyword evidence="13" id="KW-0175">Coiled coil</keyword>
<keyword evidence="6 14" id="KW-1133">Transmembrane helix</keyword>
<gene>
    <name evidence="17" type="primary">11428221</name>
    <name evidence="15" type="ordered locus">MTR_3g093530</name>
    <name evidence="16" type="ORF">MtrunA17_Chr3g0128461</name>
</gene>
<dbReference type="PaxDb" id="3880-AES72704"/>
<reference evidence="17" key="3">
    <citation type="submission" date="2015-04" db="UniProtKB">
        <authorList>
            <consortium name="EnsemblPlants"/>
        </authorList>
    </citation>
    <scope>IDENTIFICATION</scope>
    <source>
        <strain evidence="17">cv. Jemalong A17</strain>
    </source>
</reference>
<dbReference type="Proteomes" id="UP000265566">
    <property type="component" value="Chromosome 3"/>
</dbReference>
<dbReference type="SUPFAM" id="SSF48264">
    <property type="entry name" value="Cytochrome P450"/>
    <property type="match status" value="1"/>
</dbReference>
<comment type="cofactor">
    <cofactor evidence="11">
        <name>heme</name>
        <dbReference type="ChEBI" id="CHEBI:30413"/>
    </cofactor>
</comment>
<evidence type="ECO:0000256" key="3">
    <source>
        <dbReference type="ARBA" id="ARBA00022617"/>
    </source>
</evidence>
<reference evidence="16" key="4">
    <citation type="journal article" date="2018" name="Nat. Plants">
        <title>Whole-genome landscape of Medicago truncatula symbiotic genes.</title>
        <authorList>
            <person name="Pecrix Y."/>
            <person name="Gamas P."/>
            <person name="Carrere S."/>
        </authorList>
    </citation>
    <scope>NUCLEOTIDE SEQUENCE</scope>
    <source>
        <tissue evidence="16">Leaves</tissue>
    </source>
</reference>
<evidence type="ECO:0000256" key="4">
    <source>
        <dbReference type="ARBA" id="ARBA00022692"/>
    </source>
</evidence>
<dbReference type="KEGG" id="mtr:11428221"/>
<dbReference type="InterPro" id="IPR001128">
    <property type="entry name" value="Cyt_P450"/>
</dbReference>
<keyword evidence="9 12" id="KW-0503">Monooxygenase</keyword>
<dbReference type="Proteomes" id="UP000002051">
    <property type="component" value="Chromosome 3"/>
</dbReference>
<dbReference type="GO" id="GO:0020037">
    <property type="term" value="F:heme binding"/>
    <property type="evidence" value="ECO:0007669"/>
    <property type="project" value="InterPro"/>
</dbReference>
<dbReference type="InterPro" id="IPR017972">
    <property type="entry name" value="Cyt_P450_CS"/>
</dbReference>
<dbReference type="GO" id="GO:0005506">
    <property type="term" value="F:iron ion binding"/>
    <property type="evidence" value="ECO:0007669"/>
    <property type="project" value="InterPro"/>
</dbReference>